<keyword evidence="8" id="KW-1185">Reference proteome</keyword>
<sequence>MTDDRPAERTAAGTPRPRAHFTACDTWFNDPNGLLFHDGVYHLFFQNNPHGSTWGNMSWGHATSTDLVEWAEQPVAIPCTEDELVFSGSAVVDHHNTAGFAGDGETALVAIYTSVATDGPALQTQSLAYSLDAGATWTRYAANPVLDIGSAEFRDPKVFWHGGEDGHWVMLVVEATEHLVAVYTSPDLKDWTRASDFGPAHAVGGVWECPDLFPLRVEGTDETRWVLIVSLNPGGIAGGSGTQYFVGDFDGERFTAERLTDSTDPADYDWLDFGRDYYAAVSFSNVPDGRRLMIGWASNWDYANETPTAPWRSAMSLVREIGLTRTRGDRHVLRQLPVLPDDAVRLTLGGAADAVAQHDDGTAVLVFDASAPLSAGSVTTFVLDAADGPAGEDLRIVVDADAGTFSCDRTRSAAEVFHADFASVDTAPIPDASKAAGSLELRIVVDACVVEVYAAGGVATFTELVFPYAPYTRLRRLA</sequence>
<organism evidence="7 8">
    <name type="scientific">Zhihengliuella halotolerans</name>
    <dbReference type="NCBI Taxonomy" id="370736"/>
    <lineage>
        <taxon>Bacteria</taxon>
        <taxon>Bacillati</taxon>
        <taxon>Actinomycetota</taxon>
        <taxon>Actinomycetes</taxon>
        <taxon>Micrococcales</taxon>
        <taxon>Micrococcaceae</taxon>
        <taxon>Zhihengliuella</taxon>
    </lineage>
</organism>
<protein>
    <submittedName>
        <fullName evidence="7">Levanase/fructan beta-fructosidase</fullName>
    </submittedName>
</protein>
<dbReference type="Gene3D" id="2.115.10.20">
    <property type="entry name" value="Glycosyl hydrolase domain, family 43"/>
    <property type="match status" value="1"/>
</dbReference>
<dbReference type="PANTHER" id="PTHR42800:SF1">
    <property type="entry name" value="EXOINULINASE INUD (AFU_ORTHOLOGUE AFUA_5G00480)"/>
    <property type="match status" value="1"/>
</dbReference>
<name>A0A4V6MGF8_9MICC</name>
<accession>A0A4V6MGF8</accession>
<dbReference type="Gene3D" id="2.60.120.560">
    <property type="entry name" value="Exo-inulinase, domain 1"/>
    <property type="match status" value="1"/>
</dbReference>
<keyword evidence="2 4" id="KW-0378">Hydrolase</keyword>
<dbReference type="SUPFAM" id="SSF49899">
    <property type="entry name" value="Concanavalin A-like lectins/glucanases"/>
    <property type="match status" value="1"/>
</dbReference>
<dbReference type="InterPro" id="IPR013320">
    <property type="entry name" value="ConA-like_dom_sf"/>
</dbReference>
<feature type="domain" description="Glycosyl hydrolase family 32 N-terminal" evidence="5">
    <location>
        <begin position="20"/>
        <end position="325"/>
    </location>
</feature>
<dbReference type="InterPro" id="IPR023296">
    <property type="entry name" value="Glyco_hydro_beta-prop_sf"/>
</dbReference>
<evidence type="ECO:0000259" key="6">
    <source>
        <dbReference type="Pfam" id="PF08244"/>
    </source>
</evidence>
<dbReference type="EMBL" id="SHLA01000001">
    <property type="protein sequence ID" value="RZU62246.1"/>
    <property type="molecule type" value="Genomic_DNA"/>
</dbReference>
<dbReference type="Proteomes" id="UP000292685">
    <property type="component" value="Unassembled WGS sequence"/>
</dbReference>
<dbReference type="GO" id="GO:0004575">
    <property type="term" value="F:sucrose alpha-glucosidase activity"/>
    <property type="evidence" value="ECO:0007669"/>
    <property type="project" value="TreeGrafter"/>
</dbReference>
<evidence type="ECO:0000256" key="3">
    <source>
        <dbReference type="ARBA" id="ARBA00023295"/>
    </source>
</evidence>
<dbReference type="GO" id="GO:0005987">
    <property type="term" value="P:sucrose catabolic process"/>
    <property type="evidence" value="ECO:0007669"/>
    <property type="project" value="TreeGrafter"/>
</dbReference>
<evidence type="ECO:0000256" key="1">
    <source>
        <dbReference type="ARBA" id="ARBA00009902"/>
    </source>
</evidence>
<dbReference type="InterPro" id="IPR013148">
    <property type="entry name" value="Glyco_hydro_32_N"/>
</dbReference>
<comment type="caution">
    <text evidence="7">The sequence shown here is derived from an EMBL/GenBank/DDBJ whole genome shotgun (WGS) entry which is preliminary data.</text>
</comment>
<dbReference type="InterPro" id="IPR001362">
    <property type="entry name" value="Glyco_hydro_32"/>
</dbReference>
<dbReference type="SMART" id="SM00640">
    <property type="entry name" value="Glyco_32"/>
    <property type="match status" value="1"/>
</dbReference>
<dbReference type="GO" id="GO:0005737">
    <property type="term" value="C:cytoplasm"/>
    <property type="evidence" value="ECO:0007669"/>
    <property type="project" value="TreeGrafter"/>
</dbReference>
<dbReference type="InterPro" id="IPR013189">
    <property type="entry name" value="Glyco_hydro_32_C"/>
</dbReference>
<dbReference type="AlphaFoldDB" id="A0A4V6MGF8"/>
<dbReference type="SUPFAM" id="SSF75005">
    <property type="entry name" value="Arabinanase/levansucrase/invertase"/>
    <property type="match status" value="1"/>
</dbReference>
<feature type="domain" description="Glycosyl hydrolase family 32 C-terminal" evidence="6">
    <location>
        <begin position="362"/>
        <end position="473"/>
    </location>
</feature>
<evidence type="ECO:0000256" key="2">
    <source>
        <dbReference type="ARBA" id="ARBA00022801"/>
    </source>
</evidence>
<evidence type="ECO:0000259" key="5">
    <source>
        <dbReference type="Pfam" id="PF00251"/>
    </source>
</evidence>
<comment type="similarity">
    <text evidence="1 4">Belongs to the glycosyl hydrolase 32 family.</text>
</comment>
<reference evidence="7 8" key="1">
    <citation type="submission" date="2019-02" db="EMBL/GenBank/DDBJ databases">
        <title>Sequencing the genomes of 1000 actinobacteria strains.</title>
        <authorList>
            <person name="Klenk H.-P."/>
        </authorList>
    </citation>
    <scope>NUCLEOTIDE SEQUENCE [LARGE SCALE GENOMIC DNA]</scope>
    <source>
        <strain evidence="7 8">DSM 17364</strain>
    </source>
</reference>
<dbReference type="OrthoDB" id="9776657at2"/>
<evidence type="ECO:0000256" key="4">
    <source>
        <dbReference type="RuleBase" id="RU362110"/>
    </source>
</evidence>
<evidence type="ECO:0000313" key="8">
    <source>
        <dbReference type="Proteomes" id="UP000292685"/>
    </source>
</evidence>
<dbReference type="Pfam" id="PF00251">
    <property type="entry name" value="Glyco_hydro_32N"/>
    <property type="match status" value="1"/>
</dbReference>
<gene>
    <name evidence="7" type="ORF">EV380_1839</name>
</gene>
<keyword evidence="3 4" id="KW-0326">Glycosidase</keyword>
<dbReference type="PANTHER" id="PTHR42800">
    <property type="entry name" value="EXOINULINASE INUD (AFU_ORTHOLOGUE AFUA_5G00480)"/>
    <property type="match status" value="1"/>
</dbReference>
<dbReference type="Pfam" id="PF08244">
    <property type="entry name" value="Glyco_hydro_32C"/>
    <property type="match status" value="1"/>
</dbReference>
<evidence type="ECO:0000313" key="7">
    <source>
        <dbReference type="EMBL" id="RZU62246.1"/>
    </source>
</evidence>
<dbReference type="CDD" id="cd18622">
    <property type="entry name" value="GH32_Inu-like"/>
    <property type="match status" value="1"/>
</dbReference>
<proteinExistence type="inferred from homology"/>